<accession>A0A5B9QGZ0</accession>
<dbReference type="SMART" id="SM00829">
    <property type="entry name" value="PKS_ER"/>
    <property type="match status" value="1"/>
</dbReference>
<dbReference type="Gene3D" id="3.90.180.10">
    <property type="entry name" value="Medium-chain alcohol dehydrogenases, catalytic domain"/>
    <property type="match status" value="1"/>
</dbReference>
<dbReference type="GO" id="GO:0003960">
    <property type="term" value="F:quinone reductase (NADPH) activity"/>
    <property type="evidence" value="ECO:0007669"/>
    <property type="project" value="UniProtKB-EC"/>
</dbReference>
<reference evidence="2 3" key="1">
    <citation type="submission" date="2019-08" db="EMBL/GenBank/DDBJ databases">
        <title>Deep-cultivation of Planctomycetes and their phenomic and genomic characterization uncovers novel biology.</title>
        <authorList>
            <person name="Wiegand S."/>
            <person name="Jogler M."/>
            <person name="Boedeker C."/>
            <person name="Pinto D."/>
            <person name="Vollmers J."/>
            <person name="Rivas-Marin E."/>
            <person name="Kohn T."/>
            <person name="Peeters S.H."/>
            <person name="Heuer A."/>
            <person name="Rast P."/>
            <person name="Oberbeckmann S."/>
            <person name="Bunk B."/>
            <person name="Jeske O."/>
            <person name="Meyerdierks A."/>
            <person name="Storesund J.E."/>
            <person name="Kallscheuer N."/>
            <person name="Luecker S."/>
            <person name="Lage O.M."/>
            <person name="Pohl T."/>
            <person name="Merkel B.J."/>
            <person name="Hornburger P."/>
            <person name="Mueller R.-W."/>
            <person name="Bruemmer F."/>
            <person name="Labrenz M."/>
            <person name="Spormann A.M."/>
            <person name="Op den Camp H."/>
            <person name="Overmann J."/>
            <person name="Amann R."/>
            <person name="Jetten M.S.M."/>
            <person name="Mascher T."/>
            <person name="Medema M.H."/>
            <person name="Devos D.P."/>
            <person name="Kaster A.-K."/>
            <person name="Ovreas L."/>
            <person name="Rohde M."/>
            <person name="Galperin M.Y."/>
            <person name="Jogler C."/>
        </authorList>
    </citation>
    <scope>NUCLEOTIDE SEQUENCE [LARGE SCALE GENOMIC DNA]</scope>
    <source>
        <strain evidence="2 3">Pr1d</strain>
    </source>
</reference>
<evidence type="ECO:0000259" key="1">
    <source>
        <dbReference type="SMART" id="SM00829"/>
    </source>
</evidence>
<dbReference type="SUPFAM" id="SSF50129">
    <property type="entry name" value="GroES-like"/>
    <property type="match status" value="1"/>
</dbReference>
<protein>
    <submittedName>
        <fullName evidence="2">Quinone oxidoreductase 1</fullName>
        <ecNumber evidence="2">1.6.5.5</ecNumber>
    </submittedName>
</protein>
<gene>
    <name evidence="2" type="primary">qorA_1</name>
    <name evidence="2" type="ORF">Pr1d_42090</name>
</gene>
<evidence type="ECO:0000313" key="2">
    <source>
        <dbReference type="EMBL" id="QEG36872.1"/>
    </source>
</evidence>
<name>A0A5B9QGZ0_9BACT</name>
<proteinExistence type="predicted"/>
<dbReference type="PROSITE" id="PS01162">
    <property type="entry name" value="QOR_ZETA_CRYSTAL"/>
    <property type="match status" value="1"/>
</dbReference>
<keyword evidence="2" id="KW-0560">Oxidoreductase</keyword>
<dbReference type="InterPro" id="IPR020843">
    <property type="entry name" value="ER"/>
</dbReference>
<dbReference type="InterPro" id="IPR011032">
    <property type="entry name" value="GroES-like_sf"/>
</dbReference>
<dbReference type="SUPFAM" id="SSF51735">
    <property type="entry name" value="NAD(P)-binding Rossmann-fold domains"/>
    <property type="match status" value="1"/>
</dbReference>
<dbReference type="InterPro" id="IPR002364">
    <property type="entry name" value="Quin_OxRdtase/zeta-crystal_CS"/>
</dbReference>
<dbReference type="OrthoDB" id="9792162at2"/>
<feature type="domain" description="Enoyl reductase (ER)" evidence="1">
    <location>
        <begin position="10"/>
        <end position="309"/>
    </location>
</feature>
<evidence type="ECO:0000313" key="3">
    <source>
        <dbReference type="Proteomes" id="UP000323917"/>
    </source>
</evidence>
<dbReference type="CDD" id="cd08267">
    <property type="entry name" value="MDR1"/>
    <property type="match status" value="1"/>
</dbReference>
<sequence>MRAIIYKNYGDPSVLQMAEMAPPKPAKDEVLIRVMAAGVNPVEARLRSGEARFLLPGGFPRIPGYDVCGIVEACGENCTFSVGTRVLAYLKHIYGGAYAEFVSCSTKCVAAIPDAMTFEEGAAIPLAASTSLQSLRDHGQMKTGDEVLVNGASGGVGAFAVQIAKAYSASVTGVASGKHEDFVRTLGADDFINYEQQNFVDMDRWWNLVFDAAGKSSFGEAKRVLTEKGSFVSTEPSLWGLMETLFTWPRSQKGRIMLAIPRDEDLRELVRLFSAGQLKVTIAHTFPLEEAAQAHTTIEKGGFCGKLVIRVAN</sequence>
<dbReference type="EMBL" id="CP042913">
    <property type="protein sequence ID" value="QEG36872.1"/>
    <property type="molecule type" value="Genomic_DNA"/>
</dbReference>
<dbReference type="InterPro" id="IPR013154">
    <property type="entry name" value="ADH-like_N"/>
</dbReference>
<dbReference type="EC" id="1.6.5.5" evidence="2"/>
<dbReference type="GO" id="GO:0008270">
    <property type="term" value="F:zinc ion binding"/>
    <property type="evidence" value="ECO:0007669"/>
    <property type="project" value="InterPro"/>
</dbReference>
<dbReference type="Pfam" id="PF13602">
    <property type="entry name" value="ADH_zinc_N_2"/>
    <property type="match status" value="1"/>
</dbReference>
<keyword evidence="3" id="KW-1185">Reference proteome</keyword>
<dbReference type="Pfam" id="PF08240">
    <property type="entry name" value="ADH_N"/>
    <property type="match status" value="1"/>
</dbReference>
<dbReference type="Gene3D" id="3.40.50.720">
    <property type="entry name" value="NAD(P)-binding Rossmann-like Domain"/>
    <property type="match status" value="1"/>
</dbReference>
<dbReference type="InterPro" id="IPR036291">
    <property type="entry name" value="NAD(P)-bd_dom_sf"/>
</dbReference>
<dbReference type="PANTHER" id="PTHR44013">
    <property type="entry name" value="ZINC-TYPE ALCOHOL DEHYDROGENASE-LIKE PROTEIN C16A3.02C"/>
    <property type="match status" value="1"/>
</dbReference>
<dbReference type="Proteomes" id="UP000323917">
    <property type="component" value="Chromosome"/>
</dbReference>
<dbReference type="KEGG" id="bgok:Pr1d_42090"/>
<organism evidence="2 3">
    <name type="scientific">Bythopirellula goksoeyrii</name>
    <dbReference type="NCBI Taxonomy" id="1400387"/>
    <lineage>
        <taxon>Bacteria</taxon>
        <taxon>Pseudomonadati</taxon>
        <taxon>Planctomycetota</taxon>
        <taxon>Planctomycetia</taxon>
        <taxon>Pirellulales</taxon>
        <taxon>Lacipirellulaceae</taxon>
        <taxon>Bythopirellula</taxon>
    </lineage>
</organism>
<dbReference type="AlphaFoldDB" id="A0A5B9QGZ0"/>
<dbReference type="InterPro" id="IPR052733">
    <property type="entry name" value="Chloroplast_QOR"/>
</dbReference>
<dbReference type="PANTHER" id="PTHR44013:SF1">
    <property type="entry name" value="ZINC-TYPE ALCOHOL DEHYDROGENASE-LIKE PROTEIN C16A3.02C"/>
    <property type="match status" value="1"/>
</dbReference>
<dbReference type="RefSeq" id="WP_148075171.1">
    <property type="nucleotide sequence ID" value="NZ_CP042913.1"/>
</dbReference>